<gene>
    <name evidence="1" type="ORF">GCM10025862_28040</name>
</gene>
<protein>
    <recommendedName>
        <fullName evidence="3">Alpha/beta hydrolase</fullName>
    </recommendedName>
</protein>
<dbReference type="InterPro" id="IPR029058">
    <property type="entry name" value="AB_hydrolase_fold"/>
</dbReference>
<keyword evidence="2" id="KW-1185">Reference proteome</keyword>
<reference evidence="2" key="1">
    <citation type="journal article" date="2019" name="Int. J. Syst. Evol. Microbiol.">
        <title>The Global Catalogue of Microorganisms (GCM) 10K type strain sequencing project: providing services to taxonomists for standard genome sequencing and annotation.</title>
        <authorList>
            <consortium name="The Broad Institute Genomics Platform"/>
            <consortium name="The Broad Institute Genome Sequencing Center for Infectious Disease"/>
            <person name="Wu L."/>
            <person name="Ma J."/>
        </authorList>
    </citation>
    <scope>NUCLEOTIDE SEQUENCE [LARGE SCALE GENOMIC DNA]</scope>
    <source>
        <strain evidence="2">NBRC 105830</strain>
    </source>
</reference>
<proteinExistence type="predicted"/>
<accession>A0ABQ6HSX9</accession>
<comment type="caution">
    <text evidence="1">The sequence shown here is derived from an EMBL/GenBank/DDBJ whole genome shotgun (WGS) entry which is preliminary data.</text>
</comment>
<evidence type="ECO:0008006" key="3">
    <source>
        <dbReference type="Google" id="ProtNLM"/>
    </source>
</evidence>
<dbReference type="Proteomes" id="UP001157109">
    <property type="component" value="Unassembled WGS sequence"/>
</dbReference>
<name>A0ABQ6HSX9_9MICO</name>
<dbReference type="EMBL" id="BSUJ01000001">
    <property type="protein sequence ID" value="GMA20783.1"/>
    <property type="molecule type" value="Genomic_DNA"/>
</dbReference>
<sequence>MGVSMGAAAITRLVEQTPDRFERLVLITPAALDHERLPHARELVEELVDLPVVPAARVALLDGIIGRRAVDDLDSLRAVTAPVLVLAQEGDDLHTVAIAERLASAFPHGELVVLGPGGLLLAHRSRVRQVISAFLS</sequence>
<dbReference type="SUPFAM" id="SSF53474">
    <property type="entry name" value="alpha/beta-Hydrolases"/>
    <property type="match status" value="1"/>
</dbReference>
<dbReference type="RefSeq" id="WP_284284704.1">
    <property type="nucleotide sequence ID" value="NZ_BSUJ01000001.1"/>
</dbReference>
<evidence type="ECO:0000313" key="2">
    <source>
        <dbReference type="Proteomes" id="UP001157109"/>
    </source>
</evidence>
<dbReference type="Gene3D" id="3.40.50.1820">
    <property type="entry name" value="alpha/beta hydrolase"/>
    <property type="match status" value="2"/>
</dbReference>
<evidence type="ECO:0000313" key="1">
    <source>
        <dbReference type="EMBL" id="GMA20783.1"/>
    </source>
</evidence>
<organism evidence="1 2">
    <name type="scientific">Arsenicicoccus piscis</name>
    <dbReference type="NCBI Taxonomy" id="673954"/>
    <lineage>
        <taxon>Bacteria</taxon>
        <taxon>Bacillati</taxon>
        <taxon>Actinomycetota</taxon>
        <taxon>Actinomycetes</taxon>
        <taxon>Micrococcales</taxon>
        <taxon>Intrasporangiaceae</taxon>
        <taxon>Arsenicicoccus</taxon>
    </lineage>
</organism>